<evidence type="ECO:0000256" key="1">
    <source>
        <dbReference type="ARBA" id="ARBA00004141"/>
    </source>
</evidence>
<keyword evidence="12" id="KW-1185">Reference proteome</keyword>
<dbReference type="InterPro" id="IPR037272">
    <property type="entry name" value="SNS_sf"/>
</dbReference>
<dbReference type="GO" id="GO:0006865">
    <property type="term" value="P:amino acid transport"/>
    <property type="evidence" value="ECO:0007669"/>
    <property type="project" value="TreeGrafter"/>
</dbReference>
<feature type="transmembrane region" description="Helical" evidence="10">
    <location>
        <begin position="450"/>
        <end position="468"/>
    </location>
</feature>
<dbReference type="Pfam" id="PF00209">
    <property type="entry name" value="SNF"/>
    <property type="match status" value="1"/>
</dbReference>
<dbReference type="PANTHER" id="PTHR11616">
    <property type="entry name" value="SODIUM/CHLORIDE DEPENDENT TRANSPORTER"/>
    <property type="match status" value="1"/>
</dbReference>
<dbReference type="GO" id="GO:0015293">
    <property type="term" value="F:symporter activity"/>
    <property type="evidence" value="ECO:0007669"/>
    <property type="project" value="UniProtKB-KW"/>
</dbReference>
<dbReference type="Proteomes" id="UP000887568">
    <property type="component" value="Unplaced"/>
</dbReference>
<evidence type="ECO:0000313" key="12">
    <source>
        <dbReference type="Proteomes" id="UP000887568"/>
    </source>
</evidence>
<feature type="binding site" evidence="6">
    <location>
        <position position="417"/>
    </location>
    <ligand>
        <name>Na(+)</name>
        <dbReference type="ChEBI" id="CHEBI:29101"/>
        <label>1</label>
    </ligand>
</feature>
<keyword evidence="3 8" id="KW-0812">Transmembrane</keyword>
<feature type="transmembrane region" description="Helical" evidence="10">
    <location>
        <begin position="480"/>
        <end position="503"/>
    </location>
</feature>
<feature type="binding site" evidence="6">
    <location>
        <position position="75"/>
    </location>
    <ligand>
        <name>Na(+)</name>
        <dbReference type="ChEBI" id="CHEBI:29101"/>
        <label>1</label>
    </ligand>
</feature>
<feature type="transmembrane region" description="Helical" evidence="10">
    <location>
        <begin position="345"/>
        <end position="370"/>
    </location>
</feature>
<feature type="region of interest" description="Disordered" evidence="9">
    <location>
        <begin position="607"/>
        <end position="635"/>
    </location>
</feature>
<evidence type="ECO:0000256" key="6">
    <source>
        <dbReference type="PIRSR" id="PIRSR600175-1"/>
    </source>
</evidence>
<feature type="binding site" evidence="6">
    <location>
        <position position="70"/>
    </location>
    <ligand>
        <name>Na(+)</name>
        <dbReference type="ChEBI" id="CHEBI:29101"/>
        <label>1</label>
    </ligand>
</feature>
<dbReference type="GO" id="GO:0046872">
    <property type="term" value="F:metal ion binding"/>
    <property type="evidence" value="ECO:0007669"/>
    <property type="project" value="UniProtKB-KW"/>
</dbReference>
<feature type="transmembrane region" description="Helical" evidence="10">
    <location>
        <begin position="134"/>
        <end position="161"/>
    </location>
</feature>
<feature type="binding site" evidence="6">
    <location>
        <position position="421"/>
    </location>
    <ligand>
        <name>Na(+)</name>
        <dbReference type="ChEBI" id="CHEBI:29101"/>
        <label>1</label>
    </ligand>
</feature>
<keyword evidence="7" id="KW-1015">Disulfide bond</keyword>
<dbReference type="RefSeq" id="XP_038057063.1">
    <property type="nucleotide sequence ID" value="XM_038201135.1"/>
</dbReference>
<dbReference type="PROSITE" id="PS00610">
    <property type="entry name" value="NA_NEUROTRAN_SYMP_1"/>
    <property type="match status" value="1"/>
</dbReference>
<evidence type="ECO:0000256" key="10">
    <source>
        <dbReference type="SAM" id="Phobius"/>
    </source>
</evidence>
<feature type="transmembrane region" description="Helical" evidence="10">
    <location>
        <begin position="265"/>
        <end position="296"/>
    </location>
</feature>
<feature type="region of interest" description="Disordered" evidence="9">
    <location>
        <begin position="649"/>
        <end position="673"/>
    </location>
</feature>
<dbReference type="GeneID" id="119728756"/>
<keyword evidence="4 10" id="KW-1133">Transmembrane helix</keyword>
<evidence type="ECO:0000256" key="5">
    <source>
        <dbReference type="ARBA" id="ARBA00023136"/>
    </source>
</evidence>
<dbReference type="PANTHER" id="PTHR11616:SF265">
    <property type="entry name" value="TRANSPORTER"/>
    <property type="match status" value="1"/>
</dbReference>
<evidence type="ECO:0000256" key="9">
    <source>
        <dbReference type="SAM" id="MobiDB-lite"/>
    </source>
</evidence>
<name>A0A913ZZK2_PATMI</name>
<evidence type="ECO:0000256" key="2">
    <source>
        <dbReference type="ARBA" id="ARBA00022448"/>
    </source>
</evidence>
<feature type="transmembrane region" description="Helical" evidence="10">
    <location>
        <begin position="92"/>
        <end position="113"/>
    </location>
</feature>
<evidence type="ECO:0000256" key="3">
    <source>
        <dbReference type="ARBA" id="ARBA00022692"/>
    </source>
</evidence>
<dbReference type="GO" id="GO:0005886">
    <property type="term" value="C:plasma membrane"/>
    <property type="evidence" value="ECO:0007669"/>
    <property type="project" value="TreeGrafter"/>
</dbReference>
<keyword evidence="2 8" id="KW-0813">Transport</keyword>
<feature type="transmembrane region" description="Helical" evidence="10">
    <location>
        <begin position="62"/>
        <end position="80"/>
    </location>
</feature>
<protein>
    <recommendedName>
        <fullName evidence="8">Transporter</fullName>
    </recommendedName>
</protein>
<dbReference type="EnsemblMetazoa" id="XM_038201135.1">
    <property type="protein sequence ID" value="XP_038057063.1"/>
    <property type="gene ID" value="LOC119728756"/>
</dbReference>
<dbReference type="PRINTS" id="PR00176">
    <property type="entry name" value="NANEUSMPORT"/>
</dbReference>
<dbReference type="OMA" id="WYSAGYS"/>
<evidence type="ECO:0000256" key="7">
    <source>
        <dbReference type="PIRSR" id="PIRSR600175-2"/>
    </source>
</evidence>
<comment type="subcellular location">
    <subcellularLocation>
        <location evidence="1">Membrane</location>
        <topology evidence="1">Multi-pass membrane protein</topology>
    </subcellularLocation>
</comment>
<dbReference type="OrthoDB" id="6581954at2759"/>
<dbReference type="InterPro" id="IPR000175">
    <property type="entry name" value="Na/ntran_symport"/>
</dbReference>
<feature type="binding site" evidence="6">
    <location>
        <position position="68"/>
    </location>
    <ligand>
        <name>Na(+)</name>
        <dbReference type="ChEBI" id="CHEBI:29101"/>
        <label>1</label>
    </ligand>
</feature>
<keyword evidence="5 10" id="KW-0472">Membrane</keyword>
<keyword evidence="8" id="KW-0769">Symport</keyword>
<dbReference type="SUPFAM" id="SSF161070">
    <property type="entry name" value="SNF-like"/>
    <property type="match status" value="1"/>
</dbReference>
<keyword evidence="6" id="KW-0915">Sodium</keyword>
<comment type="similarity">
    <text evidence="8">Belongs to the sodium:neurotransmitter symporter (SNF) (TC 2.A.22) family.</text>
</comment>
<sequence length="673" mass="75057">MEAIPIGHCEEKSGKSYDGTIEQGIEGTHEPDMETDKGIKGDMDATGSDSASRGKWTGKLDFILSSMGYAIGLGNVWRFPYLCYSNGGGAFLFPYLIMLLLIGFPMLFLEISFGQFGSLGCISVWRISPLFKGIGFGMVLMSAYFCLYYNIIIAYSTYYMFASVLNPLPWVGCNHTDFNTEACFAASQGDDLKECPFELVNYTANNTRPIFASEEYFKHRVLKMTDSLGDMGTIQWEILLCFIFAWLLTFICISRGIKTSGKVVYFTATFPYVALIALLIIGALQPGAINGILYFITPQFDKLKDVQVWKAAANQVVFSFGAGWGGLQTLASYNKFHNNTLRDVIAIVLGGALTSILAGFVVFSIIGFMACDAKVPIENAIDAGPGLAFVAYPEAVSRIPVVPQLWSFIFFFMLITLGLDSQFVTVETIITAVMDEASDFLPNIRKKKTWIIFTVCFLMFLIGLPFTMNGGIYLMTLFDWYSAGYSPMLLALTELCVFNFIYGQERFLREIGFMIGINNEIWKVFWKIMWYLITPVLIIFPTVYGFVEYTPASYAGYIFPGWAEAIGWTMTCSSLMCIIIYAIYYLIFKVEGTLLERVKLAIRSSPEWGPAQDKDRAEVGYPPMPKRSRPGEGDIMGLDVGHTNSVFVGDQDVKPPSYTEVTGPETVHVETQT</sequence>
<dbReference type="GO" id="GO:0035725">
    <property type="term" value="P:sodium ion transmembrane transport"/>
    <property type="evidence" value="ECO:0007669"/>
    <property type="project" value="TreeGrafter"/>
</dbReference>
<feature type="transmembrane region" description="Helical" evidence="10">
    <location>
        <begin position="405"/>
        <end position="430"/>
    </location>
</feature>
<evidence type="ECO:0000256" key="4">
    <source>
        <dbReference type="ARBA" id="ARBA00022989"/>
    </source>
</evidence>
<feature type="transmembrane region" description="Helical" evidence="10">
    <location>
        <begin position="524"/>
        <end position="546"/>
    </location>
</feature>
<proteinExistence type="inferred from homology"/>
<dbReference type="PROSITE" id="PS50267">
    <property type="entry name" value="NA_NEUROTRAN_SYMP_3"/>
    <property type="match status" value="1"/>
</dbReference>
<feature type="transmembrane region" description="Helical" evidence="10">
    <location>
        <begin position="316"/>
        <end position="333"/>
    </location>
</feature>
<evidence type="ECO:0000256" key="8">
    <source>
        <dbReference type="RuleBase" id="RU003732"/>
    </source>
</evidence>
<feature type="disulfide bond" evidence="7">
    <location>
        <begin position="173"/>
        <end position="183"/>
    </location>
</feature>
<evidence type="ECO:0000313" key="11">
    <source>
        <dbReference type="EnsemblMetazoa" id="XP_038057063.1"/>
    </source>
</evidence>
<reference evidence="11" key="1">
    <citation type="submission" date="2022-11" db="UniProtKB">
        <authorList>
            <consortium name="EnsemblMetazoa"/>
        </authorList>
    </citation>
    <scope>IDENTIFICATION</scope>
</reference>
<feature type="binding site" evidence="6">
    <location>
        <position position="420"/>
    </location>
    <ligand>
        <name>Na(+)</name>
        <dbReference type="ChEBI" id="CHEBI:29101"/>
        <label>1</label>
    </ligand>
</feature>
<feature type="transmembrane region" description="Helical" evidence="10">
    <location>
        <begin position="566"/>
        <end position="587"/>
    </location>
</feature>
<dbReference type="AlphaFoldDB" id="A0A913ZZK2"/>
<feature type="transmembrane region" description="Helical" evidence="10">
    <location>
        <begin position="234"/>
        <end position="253"/>
    </location>
</feature>
<accession>A0A913ZZK2</accession>
<organism evidence="11 12">
    <name type="scientific">Patiria miniata</name>
    <name type="common">Bat star</name>
    <name type="synonym">Asterina miniata</name>
    <dbReference type="NCBI Taxonomy" id="46514"/>
    <lineage>
        <taxon>Eukaryota</taxon>
        <taxon>Metazoa</taxon>
        <taxon>Echinodermata</taxon>
        <taxon>Eleutherozoa</taxon>
        <taxon>Asterozoa</taxon>
        <taxon>Asteroidea</taxon>
        <taxon>Valvatacea</taxon>
        <taxon>Valvatida</taxon>
        <taxon>Asterinidae</taxon>
        <taxon>Patiria</taxon>
    </lineage>
</organism>
<keyword evidence="6" id="KW-0479">Metal-binding</keyword>
<feature type="binding site" evidence="6">
    <location>
        <position position="319"/>
    </location>
    <ligand>
        <name>Na(+)</name>
        <dbReference type="ChEBI" id="CHEBI:29101"/>
        <label>1</label>
    </ligand>
</feature>